<dbReference type="AlphaFoldDB" id="A0A8D2ML72"/>
<keyword evidence="2" id="KW-1185">Reference proteome</keyword>
<evidence type="ECO:0000313" key="2">
    <source>
        <dbReference type="Proteomes" id="UP000694413"/>
    </source>
</evidence>
<organism evidence="1 2">
    <name type="scientific">Zonotrichia albicollis</name>
    <name type="common">White-throated sparrow</name>
    <name type="synonym">Fringilla albicollis</name>
    <dbReference type="NCBI Taxonomy" id="44394"/>
    <lineage>
        <taxon>Eukaryota</taxon>
        <taxon>Metazoa</taxon>
        <taxon>Chordata</taxon>
        <taxon>Craniata</taxon>
        <taxon>Vertebrata</taxon>
        <taxon>Euteleostomi</taxon>
        <taxon>Archelosauria</taxon>
        <taxon>Archosauria</taxon>
        <taxon>Dinosauria</taxon>
        <taxon>Saurischia</taxon>
        <taxon>Theropoda</taxon>
        <taxon>Coelurosauria</taxon>
        <taxon>Aves</taxon>
        <taxon>Neognathae</taxon>
        <taxon>Neoaves</taxon>
        <taxon>Telluraves</taxon>
        <taxon>Australaves</taxon>
        <taxon>Passeriformes</taxon>
        <taxon>Passerellidae</taxon>
        <taxon>Zonotrichia</taxon>
    </lineage>
</organism>
<sequence length="108" mass="12406">GNVFLLPQQPQQDVLLILWPAINVSVLQPGSMHVCYLFGIWEKHRDESEVHTSLLYKFNLHLEQNKNNRGWFRGGRSGTVRYDCAQGCTRAQEGEGGEKHRAIKNMKK</sequence>
<dbReference type="Proteomes" id="UP000694413">
    <property type="component" value="Unassembled WGS sequence"/>
</dbReference>
<reference evidence="1" key="2">
    <citation type="submission" date="2025-09" db="UniProtKB">
        <authorList>
            <consortium name="Ensembl"/>
        </authorList>
    </citation>
    <scope>IDENTIFICATION</scope>
</reference>
<name>A0A8D2ML72_ZONAL</name>
<reference evidence="1" key="1">
    <citation type="submission" date="2025-08" db="UniProtKB">
        <authorList>
            <consortium name="Ensembl"/>
        </authorList>
    </citation>
    <scope>IDENTIFICATION</scope>
</reference>
<protein>
    <submittedName>
        <fullName evidence="1">Uncharacterized protein</fullName>
    </submittedName>
</protein>
<proteinExistence type="predicted"/>
<accession>A0A8D2ML72</accession>
<evidence type="ECO:0000313" key="1">
    <source>
        <dbReference type="Ensembl" id="ENSZALP00000008284.1"/>
    </source>
</evidence>
<dbReference type="Ensembl" id="ENSZALT00000011700.1">
    <property type="protein sequence ID" value="ENSZALP00000008284.1"/>
    <property type="gene ID" value="ENSZALG00000007225.1"/>
</dbReference>